<sequence length="709" mass="76622">MPPKRRSSHLGGGQQATSLCALSLSLVAVLLTLASSLRGPCPWRLSGSCHPILSDAAAAEDRLPGGGGAWRGGPPPGGAQPQDAGPSPHGRTLSFEVCNGFANQRLALIYGLVIAKQLGRAAELPALLLDGTQTSARDRLAADAPAGAAAFEEFYDAHVLRAAVAPFGVTLLTADEAAARPPARSRAAAALASVRPVDDIAWHFSRHRAVEHLALDCPLFRLSPSMMMAEHEFVLAVLAGLRPAPAVQPHVTQALGRLAGRPFNFVHLRMERDWQAHCERWTALTAVDGVVRDNCFNNTLTVHRAMASMGFDPGTPVYVAAHWDGADPALAADVLAAMAAAGYTAVQGRPGEALPRELRALVEFEVALRAERFLGNSVSTFSALAILQRRGAGRWAGHYNGGDIPLVQVLPLFPTPWVFTFNSWSQGYEPMLKAAVNSALRQGFIAPHCIFAGDGGAPIARWMEARGVAVIRHDPAWRDALVARARGRAAANLRESHLFASERSIVGTWQRIDMPIVPVLDQYTHVLFTDTDVLFRRPFSFHEVPRPLPRAVGMGPEMVDAFPYNAGVMVANLPRLRESYGDFLAFILSNQHGLTFPGYGPGDQGAYNAFYEAEVRAWRLPDKFNAKPYHAAVPARVSDVAIVHFHGPKPMDYLTYAATGECPRFGAGMRARACLYTHEWVRRLEGDDAKEPHALWLSGCAAPKALVKI</sequence>
<evidence type="ECO:0000256" key="2">
    <source>
        <dbReference type="SAM" id="SignalP"/>
    </source>
</evidence>
<keyword evidence="4" id="KW-1185">Reference proteome</keyword>
<organism evidence="3 4">
    <name type="scientific">Raphidocelis subcapitata</name>
    <dbReference type="NCBI Taxonomy" id="307507"/>
    <lineage>
        <taxon>Eukaryota</taxon>
        <taxon>Viridiplantae</taxon>
        <taxon>Chlorophyta</taxon>
        <taxon>core chlorophytes</taxon>
        <taxon>Chlorophyceae</taxon>
        <taxon>CS clade</taxon>
        <taxon>Sphaeropleales</taxon>
        <taxon>Selenastraceae</taxon>
        <taxon>Raphidocelis</taxon>
    </lineage>
</organism>
<name>A0A2V0PGA1_9CHLO</name>
<gene>
    <name evidence="3" type="ORF">Rsub_11478</name>
</gene>
<evidence type="ECO:0000313" key="3">
    <source>
        <dbReference type="EMBL" id="GBF98874.1"/>
    </source>
</evidence>
<dbReference type="Proteomes" id="UP000247498">
    <property type="component" value="Unassembled WGS sequence"/>
</dbReference>
<keyword evidence="2" id="KW-0732">Signal</keyword>
<dbReference type="InParanoid" id="A0A2V0PGA1"/>
<proteinExistence type="predicted"/>
<feature type="region of interest" description="Disordered" evidence="1">
    <location>
        <begin position="63"/>
        <end position="90"/>
    </location>
</feature>
<dbReference type="OrthoDB" id="533531at2759"/>
<reference evidence="3 4" key="1">
    <citation type="journal article" date="2018" name="Sci. Rep.">
        <title>Raphidocelis subcapitata (=Pseudokirchneriella subcapitata) provides an insight into genome evolution and environmental adaptations in the Sphaeropleales.</title>
        <authorList>
            <person name="Suzuki S."/>
            <person name="Yamaguchi H."/>
            <person name="Nakajima N."/>
            <person name="Kawachi M."/>
        </authorList>
    </citation>
    <scope>NUCLEOTIDE SEQUENCE [LARGE SCALE GENOMIC DNA]</scope>
    <source>
        <strain evidence="3 4">NIES-35</strain>
    </source>
</reference>
<dbReference type="SUPFAM" id="SSF53448">
    <property type="entry name" value="Nucleotide-diphospho-sugar transferases"/>
    <property type="match status" value="1"/>
</dbReference>
<dbReference type="STRING" id="307507.A0A2V0PGA1"/>
<dbReference type="Gene3D" id="3.90.550.10">
    <property type="entry name" value="Spore Coat Polysaccharide Biosynthesis Protein SpsA, Chain A"/>
    <property type="match status" value="1"/>
</dbReference>
<feature type="chain" id="PRO_5016044177" evidence="2">
    <location>
        <begin position="35"/>
        <end position="709"/>
    </location>
</feature>
<feature type="compositionally biased region" description="Low complexity" evidence="1">
    <location>
        <begin position="79"/>
        <end position="88"/>
    </location>
</feature>
<dbReference type="InterPro" id="IPR029044">
    <property type="entry name" value="Nucleotide-diphossugar_trans"/>
</dbReference>
<evidence type="ECO:0000313" key="4">
    <source>
        <dbReference type="Proteomes" id="UP000247498"/>
    </source>
</evidence>
<dbReference type="CDD" id="cd11296">
    <property type="entry name" value="O-FucT_like"/>
    <property type="match status" value="1"/>
</dbReference>
<evidence type="ECO:0000256" key="1">
    <source>
        <dbReference type="SAM" id="MobiDB-lite"/>
    </source>
</evidence>
<protein>
    <submittedName>
        <fullName evidence="3">Uncharacterized protein</fullName>
    </submittedName>
</protein>
<comment type="caution">
    <text evidence="3">The sequence shown here is derived from an EMBL/GenBank/DDBJ whole genome shotgun (WGS) entry which is preliminary data.</text>
</comment>
<dbReference type="EMBL" id="BDRX01000137">
    <property type="protein sequence ID" value="GBF98874.1"/>
    <property type="molecule type" value="Genomic_DNA"/>
</dbReference>
<dbReference type="Gene3D" id="3.40.50.11350">
    <property type="match status" value="1"/>
</dbReference>
<accession>A0A2V0PGA1</accession>
<feature type="signal peptide" evidence="2">
    <location>
        <begin position="1"/>
        <end position="34"/>
    </location>
</feature>
<dbReference type="AlphaFoldDB" id="A0A2V0PGA1"/>